<gene>
    <name evidence="5" type="ORF">g.2507</name>
</gene>
<evidence type="ECO:0000256" key="1">
    <source>
        <dbReference type="ARBA" id="ARBA00004613"/>
    </source>
</evidence>
<sequence>VTPQPPHLPSFTVADDIITPDPFRDVIRTEPAPDLPSLIGGIMPFLWNHSTTTTMLPESSNPVTSSISITTQISNSKPFTNPTEVDRNTSATKETTATTTKNIVQATTETTTNKSNNSTTTSTTPSAFWEEESSSITDYEDKDTQNEDDSFPLYSVFDYFFNSKPTTTTLKPNFTIKKPIRTNITLLDIKVMNKTFSPETINAKIGNEEPLENRSDDDINLIMTNSSNNLTQLEDLQINESDSNKTTQHKEPLDTITTSHTTVKYFAVKTSTKKYFSSKHTTLAISQHPLLSKPTQNLPPLSVPDLGAASGLLKLAGCNIYGRMYRVGRIISELSGPCLECMCTEVGVQCRPLKC</sequence>
<protein>
    <recommendedName>
        <fullName evidence="6">VWFC domain-containing protein</fullName>
    </recommendedName>
</protein>
<dbReference type="PANTHER" id="PTHR46698:SF3">
    <property type="entry name" value="TENECTIN ISOFORM 1-RELATED"/>
    <property type="match status" value="1"/>
</dbReference>
<feature type="compositionally biased region" description="Low complexity" evidence="4">
    <location>
        <begin position="89"/>
        <end position="124"/>
    </location>
</feature>
<comment type="subcellular location">
    <subcellularLocation>
        <location evidence="1">Secreted</location>
    </subcellularLocation>
</comment>
<evidence type="ECO:0000313" key="5">
    <source>
        <dbReference type="EMBL" id="JAS17425.1"/>
    </source>
</evidence>
<dbReference type="PANTHER" id="PTHR46698">
    <property type="entry name" value="CROSSVEINLESS 2"/>
    <property type="match status" value="1"/>
</dbReference>
<feature type="region of interest" description="Disordered" evidence="4">
    <location>
        <begin position="74"/>
        <end position="145"/>
    </location>
</feature>
<organism evidence="5">
    <name type="scientific">Clastoptera arizonana</name>
    <name type="common">Arizona spittle bug</name>
    <dbReference type="NCBI Taxonomy" id="38151"/>
    <lineage>
        <taxon>Eukaryota</taxon>
        <taxon>Metazoa</taxon>
        <taxon>Ecdysozoa</taxon>
        <taxon>Arthropoda</taxon>
        <taxon>Hexapoda</taxon>
        <taxon>Insecta</taxon>
        <taxon>Pterygota</taxon>
        <taxon>Neoptera</taxon>
        <taxon>Paraneoptera</taxon>
        <taxon>Hemiptera</taxon>
        <taxon>Auchenorrhyncha</taxon>
        <taxon>Cercopoidea</taxon>
        <taxon>Clastopteridae</taxon>
        <taxon>Clastoptera</taxon>
    </lineage>
</organism>
<evidence type="ECO:0008006" key="6">
    <source>
        <dbReference type="Google" id="ProtNLM"/>
    </source>
</evidence>
<keyword evidence="3" id="KW-0732">Signal</keyword>
<reference evidence="5" key="1">
    <citation type="submission" date="2015-12" db="EMBL/GenBank/DDBJ databases">
        <title>De novo transcriptome assembly of four potential Pierce s Disease insect vectors from Arizona vineyards.</title>
        <authorList>
            <person name="Tassone E.E."/>
        </authorList>
    </citation>
    <scope>NUCLEOTIDE SEQUENCE</scope>
</reference>
<dbReference type="AlphaFoldDB" id="A0A1B6CVS1"/>
<keyword evidence="2" id="KW-0964">Secreted</keyword>
<proteinExistence type="predicted"/>
<feature type="compositionally biased region" description="Acidic residues" evidence="4">
    <location>
        <begin position="129"/>
        <end position="145"/>
    </location>
</feature>
<evidence type="ECO:0000256" key="2">
    <source>
        <dbReference type="ARBA" id="ARBA00022525"/>
    </source>
</evidence>
<feature type="non-terminal residue" evidence="5">
    <location>
        <position position="1"/>
    </location>
</feature>
<dbReference type="GO" id="GO:0005576">
    <property type="term" value="C:extracellular region"/>
    <property type="evidence" value="ECO:0007669"/>
    <property type="project" value="UniProtKB-SubCell"/>
</dbReference>
<name>A0A1B6CVS1_9HEMI</name>
<dbReference type="InterPro" id="IPR052424">
    <property type="entry name" value="Kielin_Chordin-BMP_Reg"/>
</dbReference>
<evidence type="ECO:0000256" key="3">
    <source>
        <dbReference type="ARBA" id="ARBA00022729"/>
    </source>
</evidence>
<evidence type="ECO:0000256" key="4">
    <source>
        <dbReference type="SAM" id="MobiDB-lite"/>
    </source>
</evidence>
<accession>A0A1B6CVS1</accession>
<dbReference type="EMBL" id="GEDC01019873">
    <property type="protein sequence ID" value="JAS17425.1"/>
    <property type="molecule type" value="Transcribed_RNA"/>
</dbReference>